<accession>A0AAD9IWV1</accession>
<comment type="caution">
    <text evidence="2">The sequence shown here is derived from an EMBL/GenBank/DDBJ whole genome shotgun (WGS) entry which is preliminary data.</text>
</comment>
<evidence type="ECO:0000313" key="3">
    <source>
        <dbReference type="Proteomes" id="UP001208570"/>
    </source>
</evidence>
<name>A0AAD9IWV1_9ANNE</name>
<organism evidence="2 3">
    <name type="scientific">Paralvinella palmiformis</name>
    <dbReference type="NCBI Taxonomy" id="53620"/>
    <lineage>
        <taxon>Eukaryota</taxon>
        <taxon>Metazoa</taxon>
        <taxon>Spiralia</taxon>
        <taxon>Lophotrochozoa</taxon>
        <taxon>Annelida</taxon>
        <taxon>Polychaeta</taxon>
        <taxon>Sedentaria</taxon>
        <taxon>Canalipalpata</taxon>
        <taxon>Terebellida</taxon>
        <taxon>Terebelliformia</taxon>
        <taxon>Alvinellidae</taxon>
        <taxon>Paralvinella</taxon>
    </lineage>
</organism>
<evidence type="ECO:0000256" key="1">
    <source>
        <dbReference type="SAM" id="SignalP"/>
    </source>
</evidence>
<evidence type="ECO:0000313" key="2">
    <source>
        <dbReference type="EMBL" id="KAK2142086.1"/>
    </source>
</evidence>
<keyword evidence="3" id="KW-1185">Reference proteome</keyword>
<feature type="chain" id="PRO_5041922341" evidence="1">
    <location>
        <begin position="17"/>
        <end position="42"/>
    </location>
</feature>
<proteinExistence type="predicted"/>
<gene>
    <name evidence="2" type="ORF">LSH36_997g01020</name>
</gene>
<dbReference type="Proteomes" id="UP001208570">
    <property type="component" value="Unassembled WGS sequence"/>
</dbReference>
<protein>
    <submittedName>
        <fullName evidence="2">Uncharacterized protein</fullName>
    </submittedName>
</protein>
<dbReference type="AlphaFoldDB" id="A0AAD9IWV1"/>
<sequence length="42" mass="4836">MISMLVLFVICCGCGGSRKITRNFRPHELVNYQTLKSKYCPK</sequence>
<reference evidence="2" key="1">
    <citation type="journal article" date="2023" name="Mol. Biol. Evol.">
        <title>Third-Generation Sequencing Reveals the Adaptive Role of the Epigenome in Three Deep-Sea Polychaetes.</title>
        <authorList>
            <person name="Perez M."/>
            <person name="Aroh O."/>
            <person name="Sun Y."/>
            <person name="Lan Y."/>
            <person name="Juniper S.K."/>
            <person name="Young C.R."/>
            <person name="Angers B."/>
            <person name="Qian P.Y."/>
        </authorList>
    </citation>
    <scope>NUCLEOTIDE SEQUENCE</scope>
    <source>
        <strain evidence="2">P08H-3</strain>
    </source>
</reference>
<feature type="signal peptide" evidence="1">
    <location>
        <begin position="1"/>
        <end position="16"/>
    </location>
</feature>
<keyword evidence="1" id="KW-0732">Signal</keyword>
<dbReference type="EMBL" id="JAODUP010000997">
    <property type="protein sequence ID" value="KAK2142086.1"/>
    <property type="molecule type" value="Genomic_DNA"/>
</dbReference>